<keyword evidence="2" id="KW-1185">Reference proteome</keyword>
<evidence type="ECO:0000313" key="1">
    <source>
        <dbReference type="EMBL" id="RUT69456.1"/>
    </source>
</evidence>
<protein>
    <submittedName>
        <fullName evidence="1">Uncharacterized protein</fullName>
    </submittedName>
</protein>
<proteinExistence type="predicted"/>
<accession>A0A434A533</accession>
<comment type="caution">
    <text evidence="1">The sequence shown here is derived from an EMBL/GenBank/DDBJ whole genome shotgun (WGS) entry which is preliminary data.</text>
</comment>
<dbReference type="Proteomes" id="UP000288102">
    <property type="component" value="Unassembled WGS sequence"/>
</dbReference>
<evidence type="ECO:0000313" key="2">
    <source>
        <dbReference type="Proteomes" id="UP000288102"/>
    </source>
</evidence>
<dbReference type="EMBL" id="QWDM01000010">
    <property type="protein sequence ID" value="RUT69456.1"/>
    <property type="molecule type" value="Genomic_DNA"/>
</dbReference>
<name>A0A434A533_9FLAO</name>
<dbReference type="AlphaFoldDB" id="A0A434A533"/>
<reference evidence="2" key="1">
    <citation type="journal article" date="2019" name="Syst. Appl. Microbiol.">
        <title>Flavobacterium circumlabens sp. nov. and Flavobacterium cupreum sp. nov., two psychrotrophic species isolated from Antarctic environmental samples.</title>
        <authorList>
            <person name="Kralova S."/>
            <person name="Busse H.-J."/>
            <person name="Svec P."/>
            <person name="Maslanova I."/>
            <person name="Stankova E."/>
            <person name="Bartak M."/>
            <person name="Sedlacek I."/>
        </authorList>
    </citation>
    <scope>NUCLEOTIDE SEQUENCE [LARGE SCALE GENOMIC DNA]</scope>
    <source>
        <strain evidence="2">CCM 8825</strain>
    </source>
</reference>
<sequence length="142" mass="15813">MMSDVNWTKNDNTTTSANEFEITASPKVKGKASDILEIFSLTIRTTDKVLVANKTYNLYTKNTYYFLPLNDSSLCYKEVSLWDNDETSGTIKITSFDGKTLKGEFNISNLTNDNGFPLGYCDGTKIVAKKFNITTGTFTAIP</sequence>
<gene>
    <name evidence="1" type="ORF">D0817_16610</name>
</gene>
<organism evidence="1 2">
    <name type="scientific">Flavobacterium cupreum</name>
    <dbReference type="NCBI Taxonomy" id="2133766"/>
    <lineage>
        <taxon>Bacteria</taxon>
        <taxon>Pseudomonadati</taxon>
        <taxon>Bacteroidota</taxon>
        <taxon>Flavobacteriia</taxon>
        <taxon>Flavobacteriales</taxon>
        <taxon>Flavobacteriaceae</taxon>
        <taxon>Flavobacterium</taxon>
    </lineage>
</organism>